<evidence type="ECO:0000256" key="1">
    <source>
        <dbReference type="ARBA" id="ARBA00022679"/>
    </source>
</evidence>
<feature type="compositionally biased region" description="Basic and acidic residues" evidence="5">
    <location>
        <begin position="327"/>
        <end position="342"/>
    </location>
</feature>
<accession>A0AAV7GB26</accession>
<evidence type="ECO:0000313" key="8">
    <source>
        <dbReference type="Proteomes" id="UP000775213"/>
    </source>
</evidence>
<evidence type="ECO:0000256" key="2">
    <source>
        <dbReference type="ARBA" id="ARBA00022741"/>
    </source>
</evidence>
<feature type="compositionally biased region" description="Polar residues" evidence="5">
    <location>
        <begin position="344"/>
        <end position="359"/>
    </location>
</feature>
<keyword evidence="1" id="KW-0808">Transferase</keyword>
<keyword evidence="8" id="KW-1185">Reference proteome</keyword>
<gene>
    <name evidence="7" type="ORF">IEQ34_017287</name>
</gene>
<sequence length="405" mass="44520">MGFWVIPCLVVGIAPGFLLPCYKSAYRWFAGPLQMTRTGIRVQRLYLREADGADVDVEVEDCPYHATRARIGLTCLVVPIALDSPPPCYKSAYRRSTSASSASRTGFETYLAGYMAPEYATRGYLTEKADVYSFGIVALEIVTGKCVSSYMNEDQYHLLDLAHIAKEKEDLLSLVDKRLENQYNQVEALGMIRVAILCAHSSPAHRPSMSSVVKMLTGETSIPDFVPDPYRFRDSLGYGFGENPHEQATTSISNMQSGFDTIGELTGSSNDHNLAVPFGCKTPNSEGAGHNHLPAVPFDGKIAGTVKSHSELIPPTFPLLCSANTRDSAEEAPVREKDRYLRSEQASVPSVASDQSVATSDPIGKGMSSMERRSWLGLSAWRNQKQRRELRGRREVAVCDFGRTG</sequence>
<keyword evidence="3" id="KW-0418">Kinase</keyword>
<dbReference type="InterPro" id="IPR001245">
    <property type="entry name" value="Ser-Thr/Tyr_kinase_cat_dom"/>
</dbReference>
<evidence type="ECO:0000256" key="5">
    <source>
        <dbReference type="SAM" id="MobiDB-lite"/>
    </source>
</evidence>
<dbReference type="Gene3D" id="1.10.510.10">
    <property type="entry name" value="Transferase(Phosphotransferase) domain 1"/>
    <property type="match status" value="1"/>
</dbReference>
<organism evidence="7 8">
    <name type="scientific">Dendrobium chrysotoxum</name>
    <name type="common">Orchid</name>
    <dbReference type="NCBI Taxonomy" id="161865"/>
    <lineage>
        <taxon>Eukaryota</taxon>
        <taxon>Viridiplantae</taxon>
        <taxon>Streptophyta</taxon>
        <taxon>Embryophyta</taxon>
        <taxon>Tracheophyta</taxon>
        <taxon>Spermatophyta</taxon>
        <taxon>Magnoliopsida</taxon>
        <taxon>Liliopsida</taxon>
        <taxon>Asparagales</taxon>
        <taxon>Orchidaceae</taxon>
        <taxon>Epidendroideae</taxon>
        <taxon>Malaxideae</taxon>
        <taxon>Dendrobiinae</taxon>
        <taxon>Dendrobium</taxon>
    </lineage>
</organism>
<comment type="caution">
    <text evidence="7">The sequence shown here is derived from an EMBL/GenBank/DDBJ whole genome shotgun (WGS) entry which is preliminary data.</text>
</comment>
<feature type="domain" description="Serine-threonine/tyrosine-protein kinase catalytic" evidence="6">
    <location>
        <begin position="111"/>
        <end position="216"/>
    </location>
</feature>
<evidence type="ECO:0000313" key="7">
    <source>
        <dbReference type="EMBL" id="KAH0452963.1"/>
    </source>
</evidence>
<dbReference type="Pfam" id="PF07714">
    <property type="entry name" value="PK_Tyr_Ser-Thr"/>
    <property type="match status" value="1"/>
</dbReference>
<name>A0AAV7GB26_DENCH</name>
<proteinExistence type="predicted"/>
<dbReference type="SUPFAM" id="SSF56112">
    <property type="entry name" value="Protein kinase-like (PK-like)"/>
    <property type="match status" value="1"/>
</dbReference>
<dbReference type="Proteomes" id="UP000775213">
    <property type="component" value="Unassembled WGS sequence"/>
</dbReference>
<dbReference type="GO" id="GO:0005524">
    <property type="term" value="F:ATP binding"/>
    <property type="evidence" value="ECO:0007669"/>
    <property type="project" value="UniProtKB-KW"/>
</dbReference>
<keyword evidence="2" id="KW-0547">Nucleotide-binding</keyword>
<keyword evidence="4" id="KW-0067">ATP-binding</keyword>
<reference evidence="7 8" key="1">
    <citation type="journal article" date="2021" name="Hortic Res">
        <title>Chromosome-scale assembly of the Dendrobium chrysotoxum genome enhances the understanding of orchid evolution.</title>
        <authorList>
            <person name="Zhang Y."/>
            <person name="Zhang G.Q."/>
            <person name="Zhang D."/>
            <person name="Liu X.D."/>
            <person name="Xu X.Y."/>
            <person name="Sun W.H."/>
            <person name="Yu X."/>
            <person name="Zhu X."/>
            <person name="Wang Z.W."/>
            <person name="Zhao X."/>
            <person name="Zhong W.Y."/>
            <person name="Chen H."/>
            <person name="Yin W.L."/>
            <person name="Huang T."/>
            <person name="Niu S.C."/>
            <person name="Liu Z.J."/>
        </authorList>
    </citation>
    <scope>NUCLEOTIDE SEQUENCE [LARGE SCALE GENOMIC DNA]</scope>
    <source>
        <strain evidence="7">Lindl</strain>
    </source>
</reference>
<dbReference type="AlphaFoldDB" id="A0AAV7GB26"/>
<protein>
    <recommendedName>
        <fullName evidence="6">Serine-threonine/tyrosine-protein kinase catalytic domain-containing protein</fullName>
    </recommendedName>
</protein>
<dbReference type="GO" id="GO:0004672">
    <property type="term" value="F:protein kinase activity"/>
    <property type="evidence" value="ECO:0007669"/>
    <property type="project" value="InterPro"/>
</dbReference>
<evidence type="ECO:0000256" key="3">
    <source>
        <dbReference type="ARBA" id="ARBA00022777"/>
    </source>
</evidence>
<dbReference type="PANTHER" id="PTHR47973">
    <property type="entry name" value="CYSTEINE-RICH RECEPTOR-LIKE PROTEIN KINASE 3"/>
    <property type="match status" value="1"/>
</dbReference>
<evidence type="ECO:0000256" key="4">
    <source>
        <dbReference type="ARBA" id="ARBA00022840"/>
    </source>
</evidence>
<feature type="region of interest" description="Disordered" evidence="5">
    <location>
        <begin position="325"/>
        <end position="368"/>
    </location>
</feature>
<dbReference type="InterPro" id="IPR011009">
    <property type="entry name" value="Kinase-like_dom_sf"/>
</dbReference>
<dbReference type="EMBL" id="JAGFBR010000016">
    <property type="protein sequence ID" value="KAH0452963.1"/>
    <property type="molecule type" value="Genomic_DNA"/>
</dbReference>
<dbReference type="InterPro" id="IPR052059">
    <property type="entry name" value="CR_Ser/Thr_kinase"/>
</dbReference>
<evidence type="ECO:0000259" key="6">
    <source>
        <dbReference type="Pfam" id="PF07714"/>
    </source>
</evidence>